<comment type="caution">
    <text evidence="1">The sequence shown here is derived from an EMBL/GenBank/DDBJ whole genome shotgun (WGS) entry which is preliminary data.</text>
</comment>
<gene>
    <name evidence="1" type="ORF">ACEZDG_15850</name>
</gene>
<accession>A0ABV6VAI2</accession>
<evidence type="ECO:0008006" key="3">
    <source>
        <dbReference type="Google" id="ProtNLM"/>
    </source>
</evidence>
<name>A0ABV6VAI2_9ACTN</name>
<organism evidence="1 2">
    <name type="scientific">Streptacidiphilus alkalitolerans</name>
    <dbReference type="NCBI Taxonomy" id="3342712"/>
    <lineage>
        <taxon>Bacteria</taxon>
        <taxon>Bacillati</taxon>
        <taxon>Actinomycetota</taxon>
        <taxon>Actinomycetes</taxon>
        <taxon>Kitasatosporales</taxon>
        <taxon>Streptomycetaceae</taxon>
        <taxon>Streptacidiphilus</taxon>
    </lineage>
</organism>
<reference evidence="1 2" key="1">
    <citation type="submission" date="2024-09" db="EMBL/GenBank/DDBJ databases">
        <authorList>
            <person name="Lee S.D."/>
        </authorList>
    </citation>
    <scope>NUCLEOTIDE SEQUENCE [LARGE SCALE GENOMIC DNA]</scope>
    <source>
        <strain evidence="1 2">N1-1</strain>
    </source>
</reference>
<dbReference type="EMBL" id="JBHEZX010000006">
    <property type="protein sequence ID" value="MFC1410740.1"/>
    <property type="molecule type" value="Genomic_DNA"/>
</dbReference>
<dbReference type="RefSeq" id="WP_380509009.1">
    <property type="nucleotide sequence ID" value="NZ_JBHEZX010000006.1"/>
</dbReference>
<proteinExistence type="predicted"/>
<evidence type="ECO:0000313" key="2">
    <source>
        <dbReference type="Proteomes" id="UP001592582"/>
    </source>
</evidence>
<protein>
    <recommendedName>
        <fullName evidence="3">Apea-like HEPN domain-containing protein</fullName>
    </recommendedName>
</protein>
<sequence length="459" mass="51373">MDKNSSSAEPVASFPQLERALHAWVCDAVGVLIAGSDPIVVTDSRHWQRDEDGHFRNRERAVPIWHSTDVEATRQGASWEAVEQALQEDESLRRQLDQFNGTAQGGCDFNMEMLARHVLPLPNEVGDIEAAFARRYGELERYLTAREIEYLVVWPLPGLASDSFPIVIEANLELDIMSDGELVAALNAEVVRSPFPHFPLLPAETQQACLRYRYRLSKAIGESHLGAGSEIQTLGERLNEMRETLEQALSLSFTKPVAISGQVTLLAEWAPYAGGVHYQEMRLTRAQRFRQLSIDPQAAADFVATWQRLRRPGLFDQYKSIALAPRRLSYQAQRERVEDELVDVLIAAEALYLSDVGYEELGFRLSLRAAALSEPEKLGMTRRDVFNLMKSAYGVRSAVVHGDKPKAKDLKLKGTSVGLPEFMQSIEGVIRHGLQEALRRAAEPAASWPPDWDGMTLPK</sequence>
<dbReference type="Proteomes" id="UP001592582">
    <property type="component" value="Unassembled WGS sequence"/>
</dbReference>
<keyword evidence="2" id="KW-1185">Reference proteome</keyword>
<evidence type="ECO:0000313" key="1">
    <source>
        <dbReference type="EMBL" id="MFC1410740.1"/>
    </source>
</evidence>